<proteinExistence type="predicted"/>
<keyword evidence="2 6" id="KW-0812">Transmembrane</keyword>
<dbReference type="GO" id="GO:0004930">
    <property type="term" value="F:G protein-coupled receptor activity"/>
    <property type="evidence" value="ECO:0007669"/>
    <property type="project" value="InterPro"/>
</dbReference>
<keyword evidence="3 6" id="KW-1133">Transmembrane helix</keyword>
<feature type="transmembrane region" description="Helical" evidence="6">
    <location>
        <begin position="338"/>
        <end position="356"/>
    </location>
</feature>
<reference evidence="9" key="1">
    <citation type="submission" date="2022-10" db="EMBL/GenBank/DDBJ databases">
        <title>Genome assembly of Pristionchus species.</title>
        <authorList>
            <person name="Yoshida K."/>
            <person name="Sommer R.J."/>
        </authorList>
    </citation>
    <scope>NUCLEOTIDE SEQUENCE [LARGE SCALE GENOMIC DNA]</scope>
    <source>
        <strain evidence="9">RS5460</strain>
    </source>
</reference>
<feature type="domain" description="G-protein coupled receptors family 1 profile" evidence="7">
    <location>
        <begin position="44"/>
        <end position="351"/>
    </location>
</feature>
<keyword evidence="4 6" id="KW-0472">Membrane</keyword>
<evidence type="ECO:0000256" key="3">
    <source>
        <dbReference type="ARBA" id="ARBA00022989"/>
    </source>
</evidence>
<evidence type="ECO:0000256" key="1">
    <source>
        <dbReference type="ARBA" id="ARBA00004370"/>
    </source>
</evidence>
<dbReference type="EMBL" id="BTRK01000006">
    <property type="protein sequence ID" value="GMR60179.1"/>
    <property type="molecule type" value="Genomic_DNA"/>
</dbReference>
<feature type="transmembrane region" description="Helical" evidence="6">
    <location>
        <begin position="30"/>
        <end position="53"/>
    </location>
</feature>
<comment type="subcellular location">
    <subcellularLocation>
        <location evidence="1">Membrane</location>
    </subcellularLocation>
</comment>
<feature type="non-terminal residue" evidence="8">
    <location>
        <position position="1"/>
    </location>
</feature>
<dbReference type="PANTHER" id="PTHR24224">
    <property type="entry name" value="CARDIOACCELERATORY PEPTIDE RECEPTOR-RELATED"/>
    <property type="match status" value="1"/>
</dbReference>
<evidence type="ECO:0000256" key="6">
    <source>
        <dbReference type="SAM" id="Phobius"/>
    </source>
</evidence>
<feature type="transmembrane region" description="Helical" evidence="6">
    <location>
        <begin position="295"/>
        <end position="318"/>
    </location>
</feature>
<gene>
    <name evidence="8" type="ORF">PMAYCL1PPCAC_30374</name>
</gene>
<feature type="transmembrane region" description="Helical" evidence="6">
    <location>
        <begin position="110"/>
        <end position="135"/>
    </location>
</feature>
<dbReference type="GO" id="GO:0016020">
    <property type="term" value="C:membrane"/>
    <property type="evidence" value="ECO:0007669"/>
    <property type="project" value="UniProtKB-SubCell"/>
</dbReference>
<feature type="transmembrane region" description="Helical" evidence="6">
    <location>
        <begin position="147"/>
        <end position="167"/>
    </location>
</feature>
<keyword evidence="9" id="KW-1185">Reference proteome</keyword>
<dbReference type="InterPro" id="IPR000276">
    <property type="entry name" value="GPCR_Rhodpsn"/>
</dbReference>
<evidence type="ECO:0000256" key="5">
    <source>
        <dbReference type="SAM" id="MobiDB-lite"/>
    </source>
</evidence>
<name>A0AAN5ID37_9BILA</name>
<feature type="transmembrane region" description="Helical" evidence="6">
    <location>
        <begin position="65"/>
        <end position="90"/>
    </location>
</feature>
<dbReference type="InterPro" id="IPR017452">
    <property type="entry name" value="GPCR_Rhodpsn_7TM"/>
</dbReference>
<dbReference type="InterPro" id="IPR052665">
    <property type="entry name" value="Neuropeptide-GPCR"/>
</dbReference>
<evidence type="ECO:0000313" key="8">
    <source>
        <dbReference type="EMBL" id="GMR60179.1"/>
    </source>
</evidence>
<comment type="caution">
    <text evidence="8">The sequence shown here is derived from an EMBL/GenBank/DDBJ whole genome shotgun (WGS) entry which is preliminary data.</text>
</comment>
<organism evidence="8 9">
    <name type="scientific">Pristionchus mayeri</name>
    <dbReference type="NCBI Taxonomy" id="1317129"/>
    <lineage>
        <taxon>Eukaryota</taxon>
        <taxon>Metazoa</taxon>
        <taxon>Ecdysozoa</taxon>
        <taxon>Nematoda</taxon>
        <taxon>Chromadorea</taxon>
        <taxon>Rhabditida</taxon>
        <taxon>Rhabditina</taxon>
        <taxon>Diplogasteromorpha</taxon>
        <taxon>Diplogasteroidea</taxon>
        <taxon>Neodiplogasteridae</taxon>
        <taxon>Pristionchus</taxon>
    </lineage>
</organism>
<feature type="region of interest" description="Disordered" evidence="5">
    <location>
        <begin position="236"/>
        <end position="260"/>
    </location>
</feature>
<dbReference type="PROSITE" id="PS50262">
    <property type="entry name" value="G_PROTEIN_RECEP_F1_2"/>
    <property type="match status" value="1"/>
</dbReference>
<dbReference type="PANTHER" id="PTHR24224:SF37">
    <property type="entry name" value="G-PROTEIN COUPLED RECEPTORS FAMILY 1 PROFILE DOMAIN-CONTAINING PROTEIN"/>
    <property type="match status" value="1"/>
</dbReference>
<dbReference type="Pfam" id="PF00001">
    <property type="entry name" value="7tm_1"/>
    <property type="match status" value="1"/>
</dbReference>
<dbReference type="AlphaFoldDB" id="A0AAN5ID37"/>
<evidence type="ECO:0000256" key="4">
    <source>
        <dbReference type="ARBA" id="ARBA00023136"/>
    </source>
</evidence>
<protein>
    <recommendedName>
        <fullName evidence="7">G-protein coupled receptors family 1 profile domain-containing protein</fullName>
    </recommendedName>
</protein>
<feature type="compositionally biased region" description="Low complexity" evidence="5">
    <location>
        <begin position="12"/>
        <end position="23"/>
    </location>
</feature>
<sequence length="414" mass="47392">TDVMEAHNATDPGPSSSSRPPSEFRWPSPWWLSFVVVCLIGILFNCSTFWKSVTTRKRGSPTTRVSLSLLCVMAGADTACLLALLFTLSLRYLGITNATLLSFACRFNLFVIHSASAFSLYCWLILSLVRYVAVFSPYKHLRLNREPILATLSIGAVICILEFYVFYEVTFDEKYRACHSRRDHEIERKIEIAEIIGSYFIPLIVITTCDAKVLLFRATWSRENSLLRKSQEDRRKSCIDGTSPDRLSIASDDAEQSSTGNYNQTRYSIVKSEQLFAKASRPRRRFRQFRALRRALAISIFDLLLNLPNYLFRLYISIAKESPFSEETTMLIENISQLMYFGQFSLNAFYLVCLIYDSPMRKKGVPASSNQHSYVQTYTTSILSTHPSIKWQRNLQRNVHRKSTPASTGLLMEN</sequence>
<dbReference type="SUPFAM" id="SSF81321">
    <property type="entry name" value="Family A G protein-coupled receptor-like"/>
    <property type="match status" value="1"/>
</dbReference>
<evidence type="ECO:0000259" key="7">
    <source>
        <dbReference type="PROSITE" id="PS50262"/>
    </source>
</evidence>
<evidence type="ECO:0000256" key="2">
    <source>
        <dbReference type="ARBA" id="ARBA00022692"/>
    </source>
</evidence>
<dbReference type="Proteomes" id="UP001328107">
    <property type="component" value="Unassembled WGS sequence"/>
</dbReference>
<feature type="region of interest" description="Disordered" evidence="5">
    <location>
        <begin position="1"/>
        <end position="23"/>
    </location>
</feature>
<evidence type="ECO:0000313" key="9">
    <source>
        <dbReference type="Proteomes" id="UP001328107"/>
    </source>
</evidence>
<accession>A0AAN5ID37</accession>
<dbReference type="Gene3D" id="1.20.1070.10">
    <property type="entry name" value="Rhodopsin 7-helix transmembrane proteins"/>
    <property type="match status" value="1"/>
</dbReference>